<evidence type="ECO:0000313" key="3">
    <source>
        <dbReference type="Proteomes" id="UP000000925"/>
    </source>
</evidence>
<keyword evidence="3" id="KW-1185">Reference proteome</keyword>
<keyword evidence="1" id="KW-0472">Membrane</keyword>
<keyword evidence="1" id="KW-1133">Transmembrane helix</keyword>
<dbReference type="RefSeq" id="WP_013043739.1">
    <property type="nucleotide sequence ID" value="NC_014008.1"/>
</dbReference>
<reference evidence="2 3" key="1">
    <citation type="journal article" date="2010" name="Stand. Genomic Sci.">
        <title>Complete genome sequence of Coraliomargarita akajimensis type strain (04OKA010-24).</title>
        <authorList>
            <person name="Mavromatis K."/>
            <person name="Abt B."/>
            <person name="Brambilla E."/>
            <person name="Lapidus A."/>
            <person name="Copeland A."/>
            <person name="Deshpande S."/>
            <person name="Nolan M."/>
            <person name="Lucas S."/>
            <person name="Tice H."/>
            <person name="Cheng J.F."/>
            <person name="Han C."/>
            <person name="Detter J.C."/>
            <person name="Woyke T."/>
            <person name="Goodwin L."/>
            <person name="Pitluck S."/>
            <person name="Held B."/>
            <person name="Brettin T."/>
            <person name="Tapia R."/>
            <person name="Ivanova N."/>
            <person name="Mikhailova N."/>
            <person name="Pati A."/>
            <person name="Liolios K."/>
            <person name="Chen A."/>
            <person name="Palaniappan K."/>
            <person name="Land M."/>
            <person name="Hauser L."/>
            <person name="Chang Y.J."/>
            <person name="Jeffries C.D."/>
            <person name="Rohde M."/>
            <person name="Goker M."/>
            <person name="Bristow J."/>
            <person name="Eisen J.A."/>
            <person name="Markowitz V."/>
            <person name="Hugenholtz P."/>
            <person name="Klenk H.P."/>
            <person name="Kyrpides N.C."/>
        </authorList>
    </citation>
    <scope>NUCLEOTIDE SEQUENCE [LARGE SCALE GENOMIC DNA]</scope>
    <source>
        <strain evidence="3">DSM 45221 / IAM 15411 / JCM 23193 / KCTC 12865</strain>
    </source>
</reference>
<feature type="transmembrane region" description="Helical" evidence="1">
    <location>
        <begin position="59"/>
        <end position="82"/>
    </location>
</feature>
<proteinExistence type="predicted"/>
<dbReference type="KEGG" id="caa:Caka_1999"/>
<name>D5EKW0_CORAD</name>
<sequence length="89" mass="9909">MELLTPEFIILLVKVAISVLPGVLGIYLIASPEESKRKLRAWVCAQLFGVSNAFEYKKFANFMAGVGVCCLLFSATAIWFLLLSDFFVE</sequence>
<accession>D5EKW0</accession>
<gene>
    <name evidence="2" type="ordered locus">Caka_1999</name>
</gene>
<keyword evidence="1" id="KW-0812">Transmembrane</keyword>
<dbReference type="STRING" id="583355.Caka_1999"/>
<dbReference type="AlphaFoldDB" id="D5EKW0"/>
<feature type="transmembrane region" description="Helical" evidence="1">
    <location>
        <begin position="6"/>
        <end position="30"/>
    </location>
</feature>
<dbReference type="Proteomes" id="UP000000925">
    <property type="component" value="Chromosome"/>
</dbReference>
<dbReference type="EMBL" id="CP001998">
    <property type="protein sequence ID" value="ADE55017.1"/>
    <property type="molecule type" value="Genomic_DNA"/>
</dbReference>
<dbReference type="HOGENOM" id="CLU_2449567_0_0_0"/>
<dbReference type="OrthoDB" id="9911988at2"/>
<protein>
    <submittedName>
        <fullName evidence="2">Uncharacterized protein</fullName>
    </submittedName>
</protein>
<evidence type="ECO:0000256" key="1">
    <source>
        <dbReference type="SAM" id="Phobius"/>
    </source>
</evidence>
<organism evidence="2 3">
    <name type="scientific">Coraliomargarita akajimensis (strain DSM 45221 / IAM 15411 / JCM 23193 / KCTC 12865 / 04OKA010-24)</name>
    <dbReference type="NCBI Taxonomy" id="583355"/>
    <lineage>
        <taxon>Bacteria</taxon>
        <taxon>Pseudomonadati</taxon>
        <taxon>Verrucomicrobiota</taxon>
        <taxon>Opitutia</taxon>
        <taxon>Puniceicoccales</taxon>
        <taxon>Coraliomargaritaceae</taxon>
        <taxon>Coraliomargarita</taxon>
    </lineage>
</organism>
<evidence type="ECO:0000313" key="2">
    <source>
        <dbReference type="EMBL" id="ADE55017.1"/>
    </source>
</evidence>